<name>A0A1H1MQW0_MUCMA</name>
<dbReference type="EMBL" id="LT629740">
    <property type="protein sequence ID" value="SDR89117.1"/>
    <property type="molecule type" value="Genomic_DNA"/>
</dbReference>
<sequence length="80" mass="8929">MDYLEKIRVIASKLRNNGYISECEIIESLRDASSTGSELLMTVTHELLSFANASFELKSLIGADANELKDFCWSIGLEVK</sequence>
<proteinExistence type="predicted"/>
<evidence type="ECO:0000313" key="2">
    <source>
        <dbReference type="Proteomes" id="UP000199679"/>
    </source>
</evidence>
<dbReference type="Proteomes" id="UP000199679">
    <property type="component" value="Chromosome I"/>
</dbReference>
<organism evidence="1 2">
    <name type="scientific">Mucilaginibacter mallensis</name>
    <dbReference type="NCBI Taxonomy" id="652787"/>
    <lineage>
        <taxon>Bacteria</taxon>
        <taxon>Pseudomonadati</taxon>
        <taxon>Bacteroidota</taxon>
        <taxon>Sphingobacteriia</taxon>
        <taxon>Sphingobacteriales</taxon>
        <taxon>Sphingobacteriaceae</taxon>
        <taxon>Mucilaginibacter</taxon>
    </lineage>
</organism>
<keyword evidence="2" id="KW-1185">Reference proteome</keyword>
<dbReference type="AlphaFoldDB" id="A0A1H1MQW0"/>
<accession>A0A1H1MQW0</accession>
<reference evidence="1 2" key="1">
    <citation type="submission" date="2016-10" db="EMBL/GenBank/DDBJ databases">
        <authorList>
            <person name="de Groot N.N."/>
        </authorList>
    </citation>
    <scope>NUCLEOTIDE SEQUENCE [LARGE SCALE GENOMIC DNA]</scope>
    <source>
        <strain evidence="1 2">MP1X4</strain>
    </source>
</reference>
<evidence type="ECO:0000313" key="1">
    <source>
        <dbReference type="EMBL" id="SDR89117.1"/>
    </source>
</evidence>
<dbReference type="RefSeq" id="WP_091367739.1">
    <property type="nucleotide sequence ID" value="NZ_LT629740.1"/>
</dbReference>
<dbReference type="OrthoDB" id="1494529at2"/>
<dbReference type="STRING" id="652787.SAMN05216490_0140"/>
<gene>
    <name evidence="1" type="ORF">SAMN05216490_0140</name>
</gene>
<protein>
    <submittedName>
        <fullName evidence="1">Uncharacterized protein</fullName>
    </submittedName>
</protein>